<evidence type="ECO:0008006" key="4">
    <source>
        <dbReference type="Google" id="ProtNLM"/>
    </source>
</evidence>
<feature type="chain" id="PRO_5030048446" description="CHAP domain-containing protein" evidence="1">
    <location>
        <begin position="31"/>
        <end position="214"/>
    </location>
</feature>
<reference evidence="2 3" key="1">
    <citation type="submission" date="2017-12" db="EMBL/GenBank/DDBJ databases">
        <title>Phylogenetic diversity of female urinary microbiome.</title>
        <authorList>
            <person name="Thomas-White K."/>
            <person name="Wolfe A.J."/>
        </authorList>
    </citation>
    <scope>NUCLEOTIDE SEQUENCE [LARGE SCALE GENOMIC DNA]</scope>
    <source>
        <strain evidence="2 3">UMB0064</strain>
    </source>
</reference>
<name>A0A2I1J582_9BIFI</name>
<dbReference type="AlphaFoldDB" id="A0A2I1J582"/>
<gene>
    <name evidence="2" type="ORF">CYJ32_01715</name>
</gene>
<dbReference type="RefSeq" id="WP_021618573.1">
    <property type="nucleotide sequence ID" value="NZ_CBDEIH010000027.1"/>
</dbReference>
<evidence type="ECO:0000313" key="3">
    <source>
        <dbReference type="Proteomes" id="UP000242263"/>
    </source>
</evidence>
<keyword evidence="1" id="KW-0732">Signal</keyword>
<dbReference type="Proteomes" id="UP000242263">
    <property type="component" value="Unassembled WGS sequence"/>
</dbReference>
<dbReference type="SUPFAM" id="SSF54001">
    <property type="entry name" value="Cysteine proteinases"/>
    <property type="match status" value="1"/>
</dbReference>
<comment type="caution">
    <text evidence="2">The sequence shown here is derived from an EMBL/GenBank/DDBJ whole genome shotgun (WGS) entry which is preliminary data.</text>
</comment>
<evidence type="ECO:0000256" key="1">
    <source>
        <dbReference type="SAM" id="SignalP"/>
    </source>
</evidence>
<proteinExistence type="predicted"/>
<dbReference type="InterPro" id="IPR038765">
    <property type="entry name" value="Papain-like_cys_pep_sf"/>
</dbReference>
<dbReference type="GeneID" id="35868617"/>
<dbReference type="EMBL" id="PKGU01000001">
    <property type="protein sequence ID" value="PKZ16175.1"/>
    <property type="molecule type" value="Genomic_DNA"/>
</dbReference>
<protein>
    <recommendedName>
        <fullName evidence="4">CHAP domain-containing protein</fullName>
    </recommendedName>
</protein>
<sequence length="214" mass="23745">MKRISNYFRLFAALIVIFMCSFVLPHNAYAVTDEVAYRNDLNKLSVMLNNFSSLQELDEQVREESARTGIDKQEVLSDTIERVQFEQAAMGELVGGATDRSIGIWDGRHNNLRAATAPGDYFVSAGNTTNGLPHGHAGIFVNNDRIVEAVGNGGTAREVARNNTLAQGVPFIYRVNTSQMNRNKAVSRARSYIGRGYNGNPVSPNRNDWGRFEL</sequence>
<organism evidence="2 3">
    <name type="scientific">Alloscardovia omnicolens</name>
    <dbReference type="NCBI Taxonomy" id="419015"/>
    <lineage>
        <taxon>Bacteria</taxon>
        <taxon>Bacillati</taxon>
        <taxon>Actinomycetota</taxon>
        <taxon>Actinomycetes</taxon>
        <taxon>Bifidobacteriales</taxon>
        <taxon>Bifidobacteriaceae</taxon>
        <taxon>Alloscardovia</taxon>
    </lineage>
</organism>
<accession>A0A2I1J582</accession>
<evidence type="ECO:0000313" key="2">
    <source>
        <dbReference type="EMBL" id="PKZ16175.1"/>
    </source>
</evidence>
<feature type="signal peptide" evidence="1">
    <location>
        <begin position="1"/>
        <end position="30"/>
    </location>
</feature>